<dbReference type="GO" id="GO:0051287">
    <property type="term" value="F:NAD binding"/>
    <property type="evidence" value="ECO:0007669"/>
    <property type="project" value="InterPro"/>
</dbReference>
<evidence type="ECO:0000259" key="5">
    <source>
        <dbReference type="Pfam" id="PF00389"/>
    </source>
</evidence>
<gene>
    <name evidence="7" type="ORF">ETSY1_38645</name>
</gene>
<dbReference type="InterPro" id="IPR050223">
    <property type="entry name" value="D-isomer_2-hydroxyacid_DH"/>
</dbReference>
<evidence type="ECO:0000313" key="8">
    <source>
        <dbReference type="Proteomes" id="UP000019141"/>
    </source>
</evidence>
<evidence type="ECO:0000259" key="6">
    <source>
        <dbReference type="Pfam" id="PF02826"/>
    </source>
</evidence>
<reference evidence="7 8" key="1">
    <citation type="journal article" date="2014" name="Nature">
        <title>An environmental bacterial taxon with a large and distinct metabolic repertoire.</title>
        <authorList>
            <person name="Wilson M.C."/>
            <person name="Mori T."/>
            <person name="Ruckert C."/>
            <person name="Uria A.R."/>
            <person name="Helf M.J."/>
            <person name="Takada K."/>
            <person name="Gernert C."/>
            <person name="Steffens U.A."/>
            <person name="Heycke N."/>
            <person name="Schmitt S."/>
            <person name="Rinke C."/>
            <person name="Helfrich E.J."/>
            <person name="Brachmann A.O."/>
            <person name="Gurgui C."/>
            <person name="Wakimoto T."/>
            <person name="Kracht M."/>
            <person name="Crusemann M."/>
            <person name="Hentschel U."/>
            <person name="Abe I."/>
            <person name="Matsunaga S."/>
            <person name="Kalinowski J."/>
            <person name="Takeyama H."/>
            <person name="Piel J."/>
        </authorList>
    </citation>
    <scope>NUCLEOTIDE SEQUENCE [LARGE SCALE GENOMIC DNA]</scope>
    <source>
        <strain evidence="8">TSY1</strain>
    </source>
</reference>
<dbReference type="CDD" id="cd12175">
    <property type="entry name" value="2-Hacid_dh_11"/>
    <property type="match status" value="1"/>
</dbReference>
<dbReference type="Proteomes" id="UP000019141">
    <property type="component" value="Unassembled WGS sequence"/>
</dbReference>
<dbReference type="HOGENOM" id="CLU_019796_1_3_7"/>
<dbReference type="Pfam" id="PF02826">
    <property type="entry name" value="2-Hacid_dh_C"/>
    <property type="match status" value="1"/>
</dbReference>
<protein>
    <recommendedName>
        <fullName evidence="9">Lactate dehydrogenase</fullName>
    </recommendedName>
</protein>
<dbReference type="GO" id="GO:0016618">
    <property type="term" value="F:hydroxypyruvate reductase [NAD(P)H] activity"/>
    <property type="evidence" value="ECO:0007669"/>
    <property type="project" value="TreeGrafter"/>
</dbReference>
<evidence type="ECO:0000256" key="3">
    <source>
        <dbReference type="ARBA" id="ARBA00023027"/>
    </source>
</evidence>
<dbReference type="InterPro" id="IPR029752">
    <property type="entry name" value="D-isomer_DH_CS1"/>
</dbReference>
<dbReference type="PROSITE" id="PS00670">
    <property type="entry name" value="D_2_HYDROXYACID_DH_2"/>
    <property type="match status" value="1"/>
</dbReference>
<dbReference type="PANTHER" id="PTHR10996:SF283">
    <property type="entry name" value="GLYOXYLATE_HYDROXYPYRUVATE REDUCTASE B"/>
    <property type="match status" value="1"/>
</dbReference>
<accession>W4L635</accession>
<organism evidence="7 8">
    <name type="scientific">Entotheonella factor</name>
    <dbReference type="NCBI Taxonomy" id="1429438"/>
    <lineage>
        <taxon>Bacteria</taxon>
        <taxon>Pseudomonadati</taxon>
        <taxon>Nitrospinota/Tectimicrobiota group</taxon>
        <taxon>Candidatus Tectimicrobiota</taxon>
        <taxon>Candidatus Entotheonellia</taxon>
        <taxon>Candidatus Entotheonellales</taxon>
        <taxon>Candidatus Entotheonellaceae</taxon>
        <taxon>Candidatus Entotheonella</taxon>
    </lineage>
</organism>
<dbReference type="SUPFAM" id="SSF52283">
    <property type="entry name" value="Formate/glycerate dehydrogenase catalytic domain-like"/>
    <property type="match status" value="1"/>
</dbReference>
<dbReference type="PROSITE" id="PS00065">
    <property type="entry name" value="D_2_HYDROXYACID_DH_1"/>
    <property type="match status" value="1"/>
</dbReference>
<dbReference type="InterPro" id="IPR006140">
    <property type="entry name" value="D-isomer_DH_NAD-bd"/>
</dbReference>
<name>W4L635_ENTF1</name>
<dbReference type="PATRIC" id="fig|1429438.4.peg.7252"/>
<feature type="domain" description="D-isomer specific 2-hydroxyacid dehydrogenase NAD-binding" evidence="6">
    <location>
        <begin position="110"/>
        <end position="291"/>
    </location>
</feature>
<dbReference type="InterPro" id="IPR006139">
    <property type="entry name" value="D-isomer_2_OHA_DH_cat_dom"/>
</dbReference>
<keyword evidence="2 4" id="KW-0560">Oxidoreductase</keyword>
<dbReference type="InterPro" id="IPR036291">
    <property type="entry name" value="NAD(P)-bd_dom_sf"/>
</dbReference>
<comment type="similarity">
    <text evidence="1 4">Belongs to the D-isomer specific 2-hydroxyacid dehydrogenase family.</text>
</comment>
<evidence type="ECO:0008006" key="9">
    <source>
        <dbReference type="Google" id="ProtNLM"/>
    </source>
</evidence>
<dbReference type="Pfam" id="PF00389">
    <property type="entry name" value="2-Hacid_dh"/>
    <property type="match status" value="1"/>
</dbReference>
<dbReference type="EMBL" id="AZHW01001213">
    <property type="protein sequence ID" value="ETW93568.1"/>
    <property type="molecule type" value="Genomic_DNA"/>
</dbReference>
<dbReference type="InterPro" id="IPR029753">
    <property type="entry name" value="D-isomer_DH_CS"/>
</dbReference>
<evidence type="ECO:0000256" key="1">
    <source>
        <dbReference type="ARBA" id="ARBA00005854"/>
    </source>
</evidence>
<dbReference type="PANTHER" id="PTHR10996">
    <property type="entry name" value="2-HYDROXYACID DEHYDROGENASE-RELATED"/>
    <property type="match status" value="1"/>
</dbReference>
<keyword evidence="3" id="KW-0520">NAD</keyword>
<comment type="caution">
    <text evidence="7">The sequence shown here is derived from an EMBL/GenBank/DDBJ whole genome shotgun (WGS) entry which is preliminary data.</text>
</comment>
<sequence>MSTKVYVLSPDDPYQLDIFNRFAPDDAEVIWVDNRQSIEEQAAQLRDASAIVIVPSEFPIDLALKCPNLKLLQTVSAGTNMLDIKAFEELGIQVANNGGGNAVAVAEHTIALMVSVYRKLDLQIQAVKDRQWAGNLRQTWFEQTFELTDKTVGIIGLGRIGQRVARRLQGWDCNIVYHDIAEFPPALGEALHLTPLSMDELLKTSDIVTLHVPLTRETRGMISDREFDLMKPSAVLINACRGPVVDEAALIRAMQQKKIMAAGLDVLEEEPTPVDNPLLDMDNVIVTPHLAAFAQESYDKSRAFAVQNAARVARGEAPQSVVDYYA</sequence>
<dbReference type="AlphaFoldDB" id="W4L635"/>
<dbReference type="FunFam" id="3.40.50.720:FF:000203">
    <property type="entry name" value="D-3-phosphoglycerate dehydrogenase (SerA)"/>
    <property type="match status" value="1"/>
</dbReference>
<dbReference type="GO" id="GO:0030267">
    <property type="term" value="F:glyoxylate reductase (NADPH) activity"/>
    <property type="evidence" value="ECO:0007669"/>
    <property type="project" value="TreeGrafter"/>
</dbReference>
<dbReference type="GO" id="GO:0005829">
    <property type="term" value="C:cytosol"/>
    <property type="evidence" value="ECO:0007669"/>
    <property type="project" value="TreeGrafter"/>
</dbReference>
<dbReference type="Gene3D" id="3.40.50.720">
    <property type="entry name" value="NAD(P)-binding Rossmann-like Domain"/>
    <property type="match status" value="2"/>
</dbReference>
<evidence type="ECO:0000256" key="2">
    <source>
        <dbReference type="ARBA" id="ARBA00023002"/>
    </source>
</evidence>
<proteinExistence type="inferred from homology"/>
<dbReference type="PROSITE" id="PS00671">
    <property type="entry name" value="D_2_HYDROXYACID_DH_3"/>
    <property type="match status" value="1"/>
</dbReference>
<evidence type="ECO:0000256" key="4">
    <source>
        <dbReference type="RuleBase" id="RU003719"/>
    </source>
</evidence>
<keyword evidence="8" id="KW-1185">Reference proteome</keyword>
<feature type="domain" description="D-isomer specific 2-hydroxyacid dehydrogenase catalytic" evidence="5">
    <location>
        <begin position="12"/>
        <end position="322"/>
    </location>
</feature>
<dbReference type="SUPFAM" id="SSF51735">
    <property type="entry name" value="NAD(P)-binding Rossmann-fold domains"/>
    <property type="match status" value="1"/>
</dbReference>
<evidence type="ECO:0000313" key="7">
    <source>
        <dbReference type="EMBL" id="ETW93568.1"/>
    </source>
</evidence>